<dbReference type="EMBL" id="JAKUML010000006">
    <property type="protein sequence ID" value="MCJ8146237.1"/>
    <property type="molecule type" value="Genomic_DNA"/>
</dbReference>
<keyword evidence="1" id="KW-0732">Signal</keyword>
<keyword evidence="3" id="KW-1185">Reference proteome</keyword>
<comment type="caution">
    <text evidence="2">The sequence shown here is derived from an EMBL/GenBank/DDBJ whole genome shotgun (WGS) entry which is preliminary data.</text>
</comment>
<dbReference type="AlphaFoldDB" id="A0A9X1WYL3"/>
<dbReference type="Proteomes" id="UP001139701">
    <property type="component" value="Unassembled WGS sequence"/>
</dbReference>
<evidence type="ECO:0000256" key="1">
    <source>
        <dbReference type="SAM" id="SignalP"/>
    </source>
</evidence>
<accession>A0A9X1WYL3</accession>
<feature type="signal peptide" evidence="1">
    <location>
        <begin position="1"/>
        <end position="21"/>
    </location>
</feature>
<evidence type="ECO:0008006" key="4">
    <source>
        <dbReference type="Google" id="ProtNLM"/>
    </source>
</evidence>
<name>A0A9X1WYL3_9GAMM</name>
<feature type="chain" id="PRO_5040796803" description="Protein FilF" evidence="1">
    <location>
        <begin position="22"/>
        <end position="636"/>
    </location>
</feature>
<organism evidence="2 3">
    <name type="scientific">Acinetobacter sedimenti</name>
    <dbReference type="NCBI Taxonomy" id="2919922"/>
    <lineage>
        <taxon>Bacteria</taxon>
        <taxon>Pseudomonadati</taxon>
        <taxon>Pseudomonadota</taxon>
        <taxon>Gammaproteobacteria</taxon>
        <taxon>Moraxellales</taxon>
        <taxon>Moraxellaceae</taxon>
        <taxon>Acinetobacter</taxon>
    </lineage>
</organism>
<gene>
    <name evidence="2" type="ORF">MKI79_04855</name>
</gene>
<dbReference type="RefSeq" id="WP_241570931.1">
    <property type="nucleotide sequence ID" value="NZ_JAKUML010000006.1"/>
</dbReference>
<evidence type="ECO:0000313" key="3">
    <source>
        <dbReference type="Proteomes" id="UP001139701"/>
    </source>
</evidence>
<evidence type="ECO:0000313" key="2">
    <source>
        <dbReference type="EMBL" id="MCJ8146237.1"/>
    </source>
</evidence>
<proteinExistence type="predicted"/>
<reference evidence="2" key="1">
    <citation type="submission" date="2022-02" db="EMBL/GenBank/DDBJ databases">
        <title>Acinetobacter A3.8 sp. nov., isolated from Sediment (Zhairuo Island).</title>
        <authorList>
            <person name="Zheng K."/>
        </authorList>
    </citation>
    <scope>NUCLEOTIDE SEQUENCE</scope>
    <source>
        <strain evidence="2">A3.8</strain>
    </source>
</reference>
<sequence>MNKFFLPFSVSTLCMMMVACGGGSNNIHENPTVKPTETTAVGCTVASSDACFEFLMEYPVAGLQYTCAKDKINIFSTKLNGNAVTGGCDKDDTATFFLNANDDNRVELGSVKLSDLGVLSADSVPVHLTLLDMAKGITGQAAQSMSTSDETVQVAMNLVKIFQAIGSQKSQTNVVGDIQLVEIDDITLEGLEDITASVTDEDLQTGRYEEILTPWIDTAAISDDQAFRVLKDASNMSLSAIYQADIPVISSAYQGLLGYAGTGDNRRTLMGVFYLMSDRAGFTHGYGFQWRGTPSITNASPATAAVLLQKEVNPLFMHADSQSAFVDPATKRLGTSEKFKLITAQNDTLAINQGKLFNDYAVAGSSEFSKYLTGEDTSDSTILAKWDQSTSDGQYSGGVDFLKAYPIAYLDNRVFKSIKNMKSGEDYYFPLYATLTFEHDDNTVQDIKLGIVIDENGDVRSDIKTGATATDMSGMCGITDSSQATPVDNYGVKQYRLGTIAASNYQPQQGDRSLSFRLVISDPSFGYLRGVVTGLSTIVNLENTNTNLAVKVNIHDLLNTSVQNINAGASLPNINISDSAGAAANWVNFYNVNKSVYLKANATTYTPTTEEADQQKRLKGTLSIDLADCYEVKKKS</sequence>
<dbReference type="PROSITE" id="PS51257">
    <property type="entry name" value="PROKAR_LIPOPROTEIN"/>
    <property type="match status" value="1"/>
</dbReference>
<protein>
    <recommendedName>
        <fullName evidence="4">Protein FilF</fullName>
    </recommendedName>
</protein>